<proteinExistence type="predicted"/>
<protein>
    <submittedName>
        <fullName evidence="1">Uncharacterized protein</fullName>
    </submittedName>
</protein>
<reference evidence="1" key="1">
    <citation type="journal article" date="2015" name="Nature">
        <title>Complex archaea that bridge the gap between prokaryotes and eukaryotes.</title>
        <authorList>
            <person name="Spang A."/>
            <person name="Saw J.H."/>
            <person name="Jorgensen S.L."/>
            <person name="Zaremba-Niedzwiedzka K."/>
            <person name="Martijn J."/>
            <person name="Lind A.E."/>
            <person name="van Eijk R."/>
            <person name="Schleper C."/>
            <person name="Guy L."/>
            <person name="Ettema T.J."/>
        </authorList>
    </citation>
    <scope>NUCLEOTIDE SEQUENCE</scope>
</reference>
<sequence>MTTSKNQPKWATPDRKNALVQLFLSSGGFCVFGHTKCQIPEHHYYLHSELLIKDWKMIDREEVVAEWRAEREAIHSLGEPRYPVVGRFNAISRAIYMIISHFITLKVKVSAV</sequence>
<organism evidence="1">
    <name type="scientific">marine sediment metagenome</name>
    <dbReference type="NCBI Taxonomy" id="412755"/>
    <lineage>
        <taxon>unclassified sequences</taxon>
        <taxon>metagenomes</taxon>
        <taxon>ecological metagenomes</taxon>
    </lineage>
</organism>
<accession>A0A0F9K0W1</accession>
<dbReference type="EMBL" id="LAZR01014825">
    <property type="protein sequence ID" value="KKM15783.1"/>
    <property type="molecule type" value="Genomic_DNA"/>
</dbReference>
<gene>
    <name evidence="1" type="ORF">LCGC14_1692570</name>
</gene>
<comment type="caution">
    <text evidence="1">The sequence shown here is derived from an EMBL/GenBank/DDBJ whole genome shotgun (WGS) entry which is preliminary data.</text>
</comment>
<name>A0A0F9K0W1_9ZZZZ</name>
<dbReference type="AlphaFoldDB" id="A0A0F9K0W1"/>
<evidence type="ECO:0000313" key="1">
    <source>
        <dbReference type="EMBL" id="KKM15783.1"/>
    </source>
</evidence>